<dbReference type="Proteomes" id="UP000196027">
    <property type="component" value="Chromosome"/>
</dbReference>
<dbReference type="GO" id="GO:0051603">
    <property type="term" value="P:proteolysis involved in protein catabolic process"/>
    <property type="evidence" value="ECO:0007669"/>
    <property type="project" value="TreeGrafter"/>
</dbReference>
<dbReference type="PROSITE" id="PS51257">
    <property type="entry name" value="PROKAR_LIPOPROTEIN"/>
    <property type="match status" value="1"/>
</dbReference>
<comment type="cofactor">
    <cofactor evidence="6">
        <name>Zn(2+)</name>
        <dbReference type="ChEBI" id="CHEBI:29105"/>
    </cofactor>
    <text evidence="6">Binds 1 zinc ion per subunit.</text>
</comment>
<evidence type="ECO:0000256" key="1">
    <source>
        <dbReference type="ARBA" id="ARBA00022670"/>
    </source>
</evidence>
<keyword evidence="2" id="KW-0479">Metal-binding</keyword>
<accession>A0A1Y0IHK2</accession>
<evidence type="ECO:0000259" key="8">
    <source>
        <dbReference type="Pfam" id="PF01435"/>
    </source>
</evidence>
<comment type="similarity">
    <text evidence="6">Belongs to the peptidase M48 family.</text>
</comment>
<dbReference type="GO" id="GO:0016020">
    <property type="term" value="C:membrane"/>
    <property type="evidence" value="ECO:0007669"/>
    <property type="project" value="TreeGrafter"/>
</dbReference>
<evidence type="ECO:0000256" key="6">
    <source>
        <dbReference type="RuleBase" id="RU003983"/>
    </source>
</evidence>
<keyword evidence="3 6" id="KW-0378">Hydrolase</keyword>
<dbReference type="KEGG" id="ome:OLMES_4876"/>
<protein>
    <submittedName>
        <fullName evidence="9">Family M48 peptidase</fullName>
    </submittedName>
</protein>
<dbReference type="OrthoDB" id="9810445at2"/>
<evidence type="ECO:0000256" key="3">
    <source>
        <dbReference type="ARBA" id="ARBA00022801"/>
    </source>
</evidence>
<dbReference type="InterPro" id="IPR051156">
    <property type="entry name" value="Mito/Outer_Membr_Metalloprot"/>
</dbReference>
<evidence type="ECO:0000313" key="10">
    <source>
        <dbReference type="Proteomes" id="UP000196027"/>
    </source>
</evidence>
<gene>
    <name evidence="9" type="ORF">OLMES_4876</name>
</gene>
<keyword evidence="4 6" id="KW-0862">Zinc</keyword>
<dbReference type="AlphaFoldDB" id="A0A1Y0IHK2"/>
<evidence type="ECO:0000256" key="5">
    <source>
        <dbReference type="ARBA" id="ARBA00023049"/>
    </source>
</evidence>
<dbReference type="EMBL" id="CP021425">
    <property type="protein sequence ID" value="ARU58864.1"/>
    <property type="molecule type" value="Genomic_DNA"/>
</dbReference>
<reference evidence="9 10" key="1">
    <citation type="submission" date="2017-05" db="EMBL/GenBank/DDBJ databases">
        <title>Genomic insights into alkan degradation activity of Oleiphilus messinensis.</title>
        <authorList>
            <person name="Kozyavkin S.A."/>
            <person name="Slesarev A.I."/>
            <person name="Golyshin P.N."/>
            <person name="Korzhenkov A."/>
            <person name="Golyshina O.N."/>
            <person name="Toshchakov S.V."/>
        </authorList>
    </citation>
    <scope>NUCLEOTIDE SEQUENCE [LARGE SCALE GENOMIC DNA]</scope>
    <source>
        <strain evidence="9 10">ME102</strain>
    </source>
</reference>
<keyword evidence="10" id="KW-1185">Reference proteome</keyword>
<keyword evidence="5 6" id="KW-0482">Metalloprotease</keyword>
<dbReference type="GO" id="GO:0046872">
    <property type="term" value="F:metal ion binding"/>
    <property type="evidence" value="ECO:0007669"/>
    <property type="project" value="UniProtKB-KW"/>
</dbReference>
<dbReference type="PANTHER" id="PTHR22726">
    <property type="entry name" value="METALLOENDOPEPTIDASE OMA1"/>
    <property type="match status" value="1"/>
</dbReference>
<name>A0A1Y0IHK2_9GAMM</name>
<sequence>MQVKKLLPLVLASAFVSGCATDGSFDLNQAVSVGAGVAQAATLSEDEVKLTATKAAAQLDAESNVVPANNAYMQRLAKIVKGLEHYDGLALNFKVYQADSINAFAMADGTVRVHSALLDAMPDDQVLAVIGHEIGHVKLRHSFKQMREQLLTSSAFQAAASTSGYIASLTNSQLGQIAYKAVNAQFSQSDELESDEYAVRLLNALGKDPYAMKRAIETLQKNYGSGGGFLSSHPSNDARIERIVTAIKKNK</sequence>
<dbReference type="Pfam" id="PF01435">
    <property type="entry name" value="Peptidase_M48"/>
    <property type="match status" value="1"/>
</dbReference>
<evidence type="ECO:0000313" key="9">
    <source>
        <dbReference type="EMBL" id="ARU58864.1"/>
    </source>
</evidence>
<evidence type="ECO:0000256" key="7">
    <source>
        <dbReference type="SAM" id="SignalP"/>
    </source>
</evidence>
<feature type="chain" id="PRO_5012982494" evidence="7">
    <location>
        <begin position="21"/>
        <end position="251"/>
    </location>
</feature>
<evidence type="ECO:0000256" key="4">
    <source>
        <dbReference type="ARBA" id="ARBA00022833"/>
    </source>
</evidence>
<proteinExistence type="inferred from homology"/>
<keyword evidence="1 6" id="KW-0645">Protease</keyword>
<dbReference type="InterPro" id="IPR001915">
    <property type="entry name" value="Peptidase_M48"/>
</dbReference>
<feature type="domain" description="Peptidase M48" evidence="8">
    <location>
        <begin position="92"/>
        <end position="244"/>
    </location>
</feature>
<dbReference type="PANTHER" id="PTHR22726:SF8">
    <property type="entry name" value="METALLOPROTEASE YCAL"/>
    <property type="match status" value="1"/>
</dbReference>
<dbReference type="CDD" id="cd07334">
    <property type="entry name" value="M48C_loiP_like"/>
    <property type="match status" value="1"/>
</dbReference>
<dbReference type="RefSeq" id="WP_087463598.1">
    <property type="nucleotide sequence ID" value="NZ_CP021425.1"/>
</dbReference>
<organism evidence="9 10">
    <name type="scientific">Oleiphilus messinensis</name>
    <dbReference type="NCBI Taxonomy" id="141451"/>
    <lineage>
        <taxon>Bacteria</taxon>
        <taxon>Pseudomonadati</taxon>
        <taxon>Pseudomonadota</taxon>
        <taxon>Gammaproteobacteria</taxon>
        <taxon>Oceanospirillales</taxon>
        <taxon>Oleiphilaceae</taxon>
        <taxon>Oleiphilus</taxon>
    </lineage>
</organism>
<dbReference type="Gene3D" id="3.30.2010.10">
    <property type="entry name" value="Metalloproteases ('zincins'), catalytic domain"/>
    <property type="match status" value="1"/>
</dbReference>
<feature type="signal peptide" evidence="7">
    <location>
        <begin position="1"/>
        <end position="20"/>
    </location>
</feature>
<dbReference type="GO" id="GO:0004222">
    <property type="term" value="F:metalloendopeptidase activity"/>
    <property type="evidence" value="ECO:0007669"/>
    <property type="project" value="InterPro"/>
</dbReference>
<evidence type="ECO:0000256" key="2">
    <source>
        <dbReference type="ARBA" id="ARBA00022723"/>
    </source>
</evidence>
<keyword evidence="7" id="KW-0732">Signal</keyword>